<dbReference type="GO" id="GO:0046496">
    <property type="term" value="P:nicotinamide nucleotide metabolic process"/>
    <property type="evidence" value="ECO:0007669"/>
    <property type="project" value="UniProtKB-UniRule"/>
</dbReference>
<evidence type="ECO:0000256" key="7">
    <source>
        <dbReference type="ARBA" id="ARBA00022840"/>
    </source>
</evidence>
<dbReference type="EC" id="5.1.99.6" evidence="19"/>
<comment type="catalytic activity">
    <reaction evidence="16 17 19">
        <text>(6S)-NADPHX + ADP = AMP + phosphate + NADPH + H(+)</text>
        <dbReference type="Rhea" id="RHEA:32235"/>
        <dbReference type="ChEBI" id="CHEBI:15378"/>
        <dbReference type="ChEBI" id="CHEBI:43474"/>
        <dbReference type="ChEBI" id="CHEBI:57783"/>
        <dbReference type="ChEBI" id="CHEBI:64076"/>
        <dbReference type="ChEBI" id="CHEBI:456215"/>
        <dbReference type="ChEBI" id="CHEBI:456216"/>
        <dbReference type="EC" id="4.2.1.136"/>
    </reaction>
</comment>
<accession>A0A2W1MY86</accession>
<feature type="binding site" evidence="17">
    <location>
        <begin position="408"/>
        <end position="412"/>
    </location>
    <ligand>
        <name>AMP</name>
        <dbReference type="ChEBI" id="CHEBI:456215"/>
    </ligand>
</feature>
<evidence type="ECO:0000256" key="5">
    <source>
        <dbReference type="ARBA" id="ARBA00022723"/>
    </source>
</evidence>
<evidence type="ECO:0000256" key="18">
    <source>
        <dbReference type="HAMAP-Rule" id="MF_01966"/>
    </source>
</evidence>
<feature type="binding site" evidence="17">
    <location>
        <position position="437"/>
    </location>
    <ligand>
        <name>AMP</name>
        <dbReference type="ChEBI" id="CHEBI:456215"/>
    </ligand>
</feature>
<evidence type="ECO:0000256" key="2">
    <source>
        <dbReference type="ARBA" id="ARBA00000909"/>
    </source>
</evidence>
<dbReference type="CDD" id="cd01171">
    <property type="entry name" value="YXKO-related"/>
    <property type="match status" value="1"/>
</dbReference>
<proteinExistence type="inferred from homology"/>
<dbReference type="Pfam" id="PF01256">
    <property type="entry name" value="Carb_kinase"/>
    <property type="match status" value="1"/>
</dbReference>
<feature type="binding site" evidence="17">
    <location>
        <position position="373"/>
    </location>
    <ligand>
        <name>(6S)-NADPHX</name>
        <dbReference type="ChEBI" id="CHEBI:64076"/>
    </ligand>
</feature>
<comment type="caution">
    <text evidence="18">Lacks conserved residue(s) required for the propagation of feature annotation.</text>
</comment>
<comment type="catalytic activity">
    <reaction evidence="15 17 19">
        <text>(6S)-NADHX + ADP = AMP + phosphate + NADH + H(+)</text>
        <dbReference type="Rhea" id="RHEA:32223"/>
        <dbReference type="ChEBI" id="CHEBI:15378"/>
        <dbReference type="ChEBI" id="CHEBI:43474"/>
        <dbReference type="ChEBI" id="CHEBI:57945"/>
        <dbReference type="ChEBI" id="CHEBI:64074"/>
        <dbReference type="ChEBI" id="CHEBI:456215"/>
        <dbReference type="ChEBI" id="CHEBI:456216"/>
        <dbReference type="EC" id="4.2.1.136"/>
    </reaction>
</comment>
<dbReference type="GO" id="GO:0110051">
    <property type="term" value="P:metabolite repair"/>
    <property type="evidence" value="ECO:0007669"/>
    <property type="project" value="TreeGrafter"/>
</dbReference>
<keyword evidence="7 17" id="KW-0067">ATP-binding</keyword>
<dbReference type="PANTHER" id="PTHR12592">
    <property type="entry name" value="ATP-DEPENDENT (S)-NAD(P)H-HYDRATE DEHYDRATASE FAMILY MEMBER"/>
    <property type="match status" value="1"/>
</dbReference>
<comment type="similarity">
    <text evidence="4 19">In the C-terminal section; belongs to the NnrD/CARKD family.</text>
</comment>
<feature type="binding site" evidence="17">
    <location>
        <position position="438"/>
    </location>
    <ligand>
        <name>(6S)-NADPHX</name>
        <dbReference type="ChEBI" id="CHEBI:64076"/>
    </ligand>
</feature>
<dbReference type="InterPro" id="IPR036652">
    <property type="entry name" value="YjeF_N_dom_sf"/>
</dbReference>
<dbReference type="NCBIfam" id="TIGR00196">
    <property type="entry name" value="yjeF_cterm"/>
    <property type="match status" value="1"/>
</dbReference>
<keyword evidence="13" id="KW-0511">Multifunctional enzyme</keyword>
<dbReference type="HAMAP" id="MF_01965">
    <property type="entry name" value="NADHX_dehydratase"/>
    <property type="match status" value="1"/>
</dbReference>
<dbReference type="Gene3D" id="3.40.1190.20">
    <property type="match status" value="1"/>
</dbReference>
<keyword evidence="8 17" id="KW-0521">NADP</keyword>
<dbReference type="EC" id="4.2.1.136" evidence="19"/>
<evidence type="ECO:0000313" key="23">
    <source>
        <dbReference type="Proteomes" id="UP000249248"/>
    </source>
</evidence>
<feature type="binding site" evidence="18">
    <location>
        <position position="62"/>
    </location>
    <ligand>
        <name>K(+)</name>
        <dbReference type="ChEBI" id="CHEBI:29103"/>
    </ligand>
</feature>
<evidence type="ECO:0000256" key="10">
    <source>
        <dbReference type="ARBA" id="ARBA00023027"/>
    </source>
</evidence>
<dbReference type="InterPro" id="IPR004443">
    <property type="entry name" value="YjeF_N_dom"/>
</dbReference>
<dbReference type="Proteomes" id="UP000249248">
    <property type="component" value="Unassembled WGS sequence"/>
</dbReference>
<evidence type="ECO:0000256" key="9">
    <source>
        <dbReference type="ARBA" id="ARBA00022958"/>
    </source>
</evidence>
<dbReference type="InterPro" id="IPR030677">
    <property type="entry name" value="Nnr"/>
</dbReference>
<comment type="function">
    <text evidence="17">Catalyzes the dehydration of the S-form of NAD(P)HX at the expense of ADP, which is converted to AMP. Together with NAD(P)HX epimerase, which catalyzes the epimerization of the S- and R-forms, the enzyme allows the repair of both epimers of NAD(P)HX, a damaged form of NAD(P)H that is a result of enzymatic or heat-dependent hydration.</text>
</comment>
<keyword evidence="23" id="KW-1185">Reference proteome</keyword>
<dbReference type="GO" id="GO:0052855">
    <property type="term" value="F:ADP-dependent NAD(P)H-hydrate dehydratase activity"/>
    <property type="evidence" value="ECO:0007669"/>
    <property type="project" value="UniProtKB-UniRule"/>
</dbReference>
<comment type="function">
    <text evidence="18">Catalyzes the epimerization of the S- and R-forms of NAD(P)HX, a damaged form of NAD(P)H that is a result of enzymatic or heat-dependent hydration. This is a prerequisite for the S-specific NAD(P)H-hydrate dehydratase to allow the repair of both epimers of NAD(P)HX.</text>
</comment>
<evidence type="ECO:0000313" key="22">
    <source>
        <dbReference type="EMBL" id="PZE17129.1"/>
    </source>
</evidence>
<dbReference type="GO" id="GO:0046872">
    <property type="term" value="F:metal ion binding"/>
    <property type="evidence" value="ECO:0007669"/>
    <property type="project" value="UniProtKB-UniRule"/>
</dbReference>
<feature type="binding site" evidence="18">
    <location>
        <position position="158"/>
    </location>
    <ligand>
        <name>(6S)-NADPHX</name>
        <dbReference type="ChEBI" id="CHEBI:64076"/>
    </ligand>
</feature>
<evidence type="ECO:0000256" key="15">
    <source>
        <dbReference type="ARBA" id="ARBA00048238"/>
    </source>
</evidence>
<dbReference type="Pfam" id="PF03853">
    <property type="entry name" value="YjeF_N"/>
    <property type="match status" value="1"/>
</dbReference>
<evidence type="ECO:0000256" key="1">
    <source>
        <dbReference type="ARBA" id="ARBA00000013"/>
    </source>
</evidence>
<comment type="similarity">
    <text evidence="18">Belongs to the NnrE/AIBP family.</text>
</comment>
<sequence length="499" mass="53829">MAPLKKILNVAQIRATDKYTMDNAPIASIDLMEQAALAFVKAFEKHSNASKKIIIVCGVGNNGGDGLAVSRLLRQKGMDVHVMLVKFKETLSADCKINKNRLKEVEELTVTDTVPDFAAYDIIIDALFGSGLNNPVKGFPAAVIAAINKAEKTVFSIDVPSGLPCDAISTSKSIVNNSHVISFQRPKLAFFFPEHRAYIRDWEVVDIGLDEAFIQAQKSNYFLLDESVAKIVKIRAKQSHKGTYGHALLLAGSHGKMGAAVLSTKACLRSGVGLLTTCVPKCGYNILQIAAPEAMCLTDENAHFLTELPTLSNYDVVGAGPGIGKDKLTVKMLQSLLEKSTQPLVLDADAINIISANQKLLALLPKRSVLTPHVKEFDRLVGPSKNTLERHEKQGSFSKKHQCIIVLKDAYTCISSTTGEFYINTSGNQGMATGGSGDALTGVITGLIAQHYDLLNAAIVGVYFHGKAGDKGAEKKGYNALLASDIVENLRIQPYGYTH</sequence>
<evidence type="ECO:0000256" key="3">
    <source>
        <dbReference type="ARBA" id="ARBA00006001"/>
    </source>
</evidence>
<comment type="catalytic activity">
    <reaction evidence="1 18 19">
        <text>(6R)-NADHX = (6S)-NADHX</text>
        <dbReference type="Rhea" id="RHEA:32215"/>
        <dbReference type="ChEBI" id="CHEBI:64074"/>
        <dbReference type="ChEBI" id="CHEBI:64075"/>
        <dbReference type="EC" id="5.1.99.6"/>
    </reaction>
</comment>
<dbReference type="EMBL" id="QKSB01000005">
    <property type="protein sequence ID" value="PZE17129.1"/>
    <property type="molecule type" value="Genomic_DNA"/>
</dbReference>
<evidence type="ECO:0000256" key="16">
    <source>
        <dbReference type="ARBA" id="ARBA00049209"/>
    </source>
</evidence>
<dbReference type="PROSITE" id="PS51383">
    <property type="entry name" value="YJEF_C_3"/>
    <property type="match status" value="1"/>
</dbReference>
<evidence type="ECO:0000256" key="14">
    <source>
        <dbReference type="ARBA" id="ARBA00025153"/>
    </source>
</evidence>
<comment type="function">
    <text evidence="14 19">Bifunctional enzyme that catalyzes the epimerization of the S- and R-forms of NAD(P)HX and the dehydration of the S-form of NAD(P)HX at the expense of ADP, which is converted to AMP. This allows the repair of both epimers of NAD(P)HX, a damaged form of NAD(P)H that is a result of enzymatic or heat-dependent hydration.</text>
</comment>
<evidence type="ECO:0000256" key="12">
    <source>
        <dbReference type="ARBA" id="ARBA00023239"/>
    </source>
</evidence>
<comment type="subunit">
    <text evidence="17">Homotetramer.</text>
</comment>
<evidence type="ECO:0000256" key="8">
    <source>
        <dbReference type="ARBA" id="ARBA00022857"/>
    </source>
</evidence>
<organism evidence="22 23">
    <name type="scientific">Putridiphycobacter roseus</name>
    <dbReference type="NCBI Taxonomy" id="2219161"/>
    <lineage>
        <taxon>Bacteria</taxon>
        <taxon>Pseudomonadati</taxon>
        <taxon>Bacteroidota</taxon>
        <taxon>Flavobacteriia</taxon>
        <taxon>Flavobacteriales</taxon>
        <taxon>Crocinitomicaceae</taxon>
        <taxon>Putridiphycobacter</taxon>
    </lineage>
</organism>
<reference evidence="22 23" key="1">
    <citation type="submission" date="2018-06" db="EMBL/GenBank/DDBJ databases">
        <title>The draft genome sequence of Crocinitomix sp. SM1701.</title>
        <authorList>
            <person name="Zhang X."/>
        </authorList>
    </citation>
    <scope>NUCLEOTIDE SEQUENCE [LARGE SCALE GENOMIC DNA]</scope>
    <source>
        <strain evidence="22 23">SM1701</strain>
    </source>
</reference>
<evidence type="ECO:0000256" key="4">
    <source>
        <dbReference type="ARBA" id="ARBA00009524"/>
    </source>
</evidence>
<evidence type="ECO:0000256" key="17">
    <source>
        <dbReference type="HAMAP-Rule" id="MF_01965"/>
    </source>
</evidence>
<feature type="domain" description="YjeF C-terminal" evidence="20">
    <location>
        <begin position="224"/>
        <end position="497"/>
    </location>
</feature>
<comment type="caution">
    <text evidence="22">The sequence shown here is derived from an EMBL/GenBank/DDBJ whole genome shotgun (WGS) entry which is preliminary data.</text>
</comment>
<protein>
    <recommendedName>
        <fullName evidence="19">Bifunctional NAD(P)H-hydrate repair enzyme</fullName>
    </recommendedName>
    <alternativeName>
        <fullName evidence="19">Nicotinamide nucleotide repair protein</fullName>
    </alternativeName>
    <domain>
        <recommendedName>
            <fullName evidence="19">ADP-dependent (S)-NAD(P)H-hydrate dehydratase</fullName>
            <ecNumber evidence="19">4.2.1.136</ecNumber>
        </recommendedName>
        <alternativeName>
            <fullName evidence="19">ADP-dependent NAD(P)HX dehydratase</fullName>
        </alternativeName>
    </domain>
    <domain>
        <recommendedName>
            <fullName evidence="19">NAD(P)H-hydrate epimerase</fullName>
            <ecNumber evidence="19">5.1.99.6</ecNumber>
        </recommendedName>
    </domain>
</protein>
<comment type="similarity">
    <text evidence="17">Belongs to the NnrD/CARKD family.</text>
</comment>
<dbReference type="Gene3D" id="3.40.50.10260">
    <property type="entry name" value="YjeF N-terminal domain"/>
    <property type="match status" value="1"/>
</dbReference>
<dbReference type="AlphaFoldDB" id="A0A2W1MY86"/>
<dbReference type="PANTHER" id="PTHR12592:SF0">
    <property type="entry name" value="ATP-DEPENDENT (S)-NAD(P)H-HYDRATE DEHYDRATASE"/>
    <property type="match status" value="1"/>
</dbReference>
<dbReference type="SUPFAM" id="SSF53613">
    <property type="entry name" value="Ribokinase-like"/>
    <property type="match status" value="1"/>
</dbReference>
<dbReference type="PROSITE" id="PS51385">
    <property type="entry name" value="YJEF_N"/>
    <property type="match status" value="1"/>
</dbReference>
<evidence type="ECO:0000259" key="20">
    <source>
        <dbReference type="PROSITE" id="PS51383"/>
    </source>
</evidence>
<dbReference type="SUPFAM" id="SSF64153">
    <property type="entry name" value="YjeF N-terminal domain-like"/>
    <property type="match status" value="1"/>
</dbReference>
<evidence type="ECO:0000256" key="11">
    <source>
        <dbReference type="ARBA" id="ARBA00023235"/>
    </source>
</evidence>
<feature type="domain" description="YjeF N-terminal" evidence="21">
    <location>
        <begin position="13"/>
        <end position="215"/>
    </location>
</feature>
<keyword evidence="12 17" id="KW-0456">Lyase</keyword>
<dbReference type="RefSeq" id="WP_111063253.1">
    <property type="nucleotide sequence ID" value="NZ_JBHUCU010000032.1"/>
</dbReference>
<feature type="binding site" evidence="17">
    <location>
        <position position="322"/>
    </location>
    <ligand>
        <name>(6S)-NADPHX</name>
        <dbReference type="ChEBI" id="CHEBI:64076"/>
    </ligand>
</feature>
<feature type="binding site" evidence="18">
    <location>
        <begin position="129"/>
        <end position="135"/>
    </location>
    <ligand>
        <name>(6S)-NADPHX</name>
        <dbReference type="ChEBI" id="CHEBI:64076"/>
    </ligand>
</feature>
<evidence type="ECO:0000256" key="6">
    <source>
        <dbReference type="ARBA" id="ARBA00022741"/>
    </source>
</evidence>
<dbReference type="InterPro" id="IPR000631">
    <property type="entry name" value="CARKD"/>
</dbReference>
<gene>
    <name evidence="18" type="primary">nnrE</name>
    <name evidence="17" type="synonym">nnrD</name>
    <name evidence="22" type="ORF">DNU06_10320</name>
</gene>
<dbReference type="PIRSF" id="PIRSF017184">
    <property type="entry name" value="Nnr"/>
    <property type="match status" value="1"/>
</dbReference>
<keyword evidence="6 17" id="KW-0547">Nucleotide-binding</keyword>
<keyword evidence="9 18" id="KW-0630">Potassium</keyword>
<feature type="binding site" evidence="17">
    <location>
        <position position="259"/>
    </location>
    <ligand>
        <name>(6S)-NADPHX</name>
        <dbReference type="ChEBI" id="CHEBI:64076"/>
    </ligand>
</feature>
<comment type="cofactor">
    <cofactor evidence="17">
        <name>Mg(2+)</name>
        <dbReference type="ChEBI" id="CHEBI:18420"/>
    </cofactor>
</comment>
<keyword evidence="10 17" id="KW-0520">NAD</keyword>
<keyword evidence="11 18" id="KW-0413">Isomerase</keyword>
<comment type="similarity">
    <text evidence="3 19">In the N-terminal section; belongs to the NnrE/AIBP family.</text>
</comment>
<dbReference type="InterPro" id="IPR029056">
    <property type="entry name" value="Ribokinase-like"/>
</dbReference>
<feature type="binding site" evidence="18">
    <location>
        <begin position="61"/>
        <end position="65"/>
    </location>
    <ligand>
        <name>(6S)-NADPHX</name>
        <dbReference type="ChEBI" id="CHEBI:64076"/>
    </ligand>
</feature>
<dbReference type="HAMAP" id="MF_01966">
    <property type="entry name" value="NADHX_epimerase"/>
    <property type="match status" value="1"/>
</dbReference>
<evidence type="ECO:0000259" key="21">
    <source>
        <dbReference type="PROSITE" id="PS51385"/>
    </source>
</evidence>
<name>A0A2W1MY86_9FLAO</name>
<dbReference type="GO" id="GO:0005524">
    <property type="term" value="F:ATP binding"/>
    <property type="evidence" value="ECO:0007669"/>
    <property type="project" value="UniProtKB-UniRule"/>
</dbReference>
<dbReference type="OrthoDB" id="9806925at2"/>
<evidence type="ECO:0000256" key="13">
    <source>
        <dbReference type="ARBA" id="ARBA00023268"/>
    </source>
</evidence>
<dbReference type="NCBIfam" id="TIGR00197">
    <property type="entry name" value="yjeF_nterm"/>
    <property type="match status" value="1"/>
</dbReference>
<keyword evidence="5 18" id="KW-0479">Metal-binding</keyword>
<comment type="cofactor">
    <cofactor evidence="18 19">
        <name>K(+)</name>
        <dbReference type="ChEBI" id="CHEBI:29103"/>
    </cofactor>
    <text evidence="18 19">Binds 1 potassium ion per subunit.</text>
</comment>
<feature type="binding site" evidence="18">
    <location>
        <position position="125"/>
    </location>
    <ligand>
        <name>K(+)</name>
        <dbReference type="ChEBI" id="CHEBI:29103"/>
    </ligand>
</feature>
<feature type="binding site" evidence="18">
    <location>
        <position position="161"/>
    </location>
    <ligand>
        <name>K(+)</name>
        <dbReference type="ChEBI" id="CHEBI:29103"/>
    </ligand>
</feature>
<comment type="catalytic activity">
    <reaction evidence="2 18 19">
        <text>(6R)-NADPHX = (6S)-NADPHX</text>
        <dbReference type="Rhea" id="RHEA:32227"/>
        <dbReference type="ChEBI" id="CHEBI:64076"/>
        <dbReference type="ChEBI" id="CHEBI:64077"/>
        <dbReference type="EC" id="5.1.99.6"/>
    </reaction>
</comment>
<evidence type="ECO:0000256" key="19">
    <source>
        <dbReference type="PIRNR" id="PIRNR017184"/>
    </source>
</evidence>
<dbReference type="GO" id="GO:0052856">
    <property type="term" value="F:NAD(P)HX epimerase activity"/>
    <property type="evidence" value="ECO:0007669"/>
    <property type="project" value="UniProtKB-UniRule"/>
</dbReference>